<keyword evidence="1" id="KW-1133">Transmembrane helix</keyword>
<gene>
    <name evidence="2" type="ORF">NCTC9419_01908</name>
</gene>
<dbReference type="PANTHER" id="PTHR42194:SF1">
    <property type="entry name" value="UPF0276 PROTEIN HI_1600"/>
    <property type="match status" value="1"/>
</dbReference>
<evidence type="ECO:0000313" key="3">
    <source>
        <dbReference type="Proteomes" id="UP000271603"/>
    </source>
</evidence>
<dbReference type="EMBL" id="LR134155">
    <property type="protein sequence ID" value="VEA70410.1"/>
    <property type="molecule type" value="Genomic_DNA"/>
</dbReference>
<dbReference type="Proteomes" id="UP000271603">
    <property type="component" value="Chromosome"/>
</dbReference>
<evidence type="ECO:0000313" key="2">
    <source>
        <dbReference type="EMBL" id="VEA70410.1"/>
    </source>
</evidence>
<proteinExistence type="predicted"/>
<dbReference type="PANTHER" id="PTHR42194">
    <property type="entry name" value="UPF0276 PROTEIN HI_1600"/>
    <property type="match status" value="1"/>
</dbReference>
<sequence>MWQIANNHAGIGLRSEHIPALITQPKRQDIDFLELAPDNWMNLGGAKKEYLADIAKKYPLIAHGLSLSIGDVCPLNSAYIHDIRRFWMSIILIFTATTCVSHGIGKVTFMTCCRYPVMPTHCRTWRRVLSKCRICSAVN</sequence>
<dbReference type="Gene3D" id="3.20.20.150">
    <property type="entry name" value="Divalent-metal-dependent TIM barrel enzymes"/>
    <property type="match status" value="1"/>
</dbReference>
<dbReference type="InterPro" id="IPR007801">
    <property type="entry name" value="MbnB/TglH/ChrH"/>
</dbReference>
<accession>A0A3S4FRM8</accession>
<evidence type="ECO:0000256" key="1">
    <source>
        <dbReference type="SAM" id="Phobius"/>
    </source>
</evidence>
<organism evidence="2 3">
    <name type="scientific">Serratia rubidaea</name>
    <name type="common">Serratia marinorubra</name>
    <dbReference type="NCBI Taxonomy" id="61652"/>
    <lineage>
        <taxon>Bacteria</taxon>
        <taxon>Pseudomonadati</taxon>
        <taxon>Pseudomonadota</taxon>
        <taxon>Gammaproteobacteria</taxon>
        <taxon>Enterobacterales</taxon>
        <taxon>Yersiniaceae</taxon>
        <taxon>Serratia</taxon>
    </lineage>
</organism>
<reference evidence="2 3" key="1">
    <citation type="submission" date="2018-12" db="EMBL/GenBank/DDBJ databases">
        <authorList>
            <consortium name="Pathogen Informatics"/>
        </authorList>
    </citation>
    <scope>NUCLEOTIDE SEQUENCE [LARGE SCALE GENOMIC DNA]</scope>
    <source>
        <strain evidence="2 3">NCTC9419</strain>
    </source>
</reference>
<dbReference type="Pfam" id="PF05114">
    <property type="entry name" value="MbnB_TglH_ChrH"/>
    <property type="match status" value="1"/>
</dbReference>
<protein>
    <submittedName>
        <fullName evidence="2">Protein of uncharacterized function (DUF692)</fullName>
    </submittedName>
</protein>
<dbReference type="AlphaFoldDB" id="A0A3S4FRM8"/>
<feature type="transmembrane region" description="Helical" evidence="1">
    <location>
        <begin position="86"/>
        <end position="105"/>
    </location>
</feature>
<name>A0A3S4FRM8_SERRU</name>
<keyword evidence="1" id="KW-0812">Transmembrane</keyword>
<keyword evidence="1" id="KW-0472">Membrane</keyword>